<comment type="caution">
    <text evidence="1">The sequence shown here is derived from an EMBL/GenBank/DDBJ whole genome shotgun (WGS) entry which is preliminary data.</text>
</comment>
<accession>A0ACC2SAG2</accession>
<gene>
    <name evidence="1" type="ORF">DSO57_1003531</name>
</gene>
<protein>
    <submittedName>
        <fullName evidence="1">Uncharacterized protein</fullName>
    </submittedName>
</protein>
<proteinExistence type="predicted"/>
<sequence length="151" mass="16471">MVLSLFFCLPCRDNPSSLLHLPGALLLSGKTIFKSLTCDDLDFHAINHTVSASALKEIPMPALSSLEGSDLVPPQAPVKLSHPPTQMPWLLAGLVLMGLNAYFPQLSPVSSLWSPLQAALPVLHWAASWWYILLGWKPNLNNQLALPLPAF</sequence>
<reference evidence="1" key="1">
    <citation type="submission" date="2022-04" db="EMBL/GenBank/DDBJ databases">
        <title>Genome of the entomopathogenic fungus Entomophthora muscae.</title>
        <authorList>
            <person name="Elya C."/>
            <person name="Lovett B.R."/>
            <person name="Lee E."/>
            <person name="Macias A.M."/>
            <person name="Hajek A.E."/>
            <person name="De Bivort B.L."/>
            <person name="Kasson M.T."/>
            <person name="De Fine Licht H.H."/>
            <person name="Stajich J.E."/>
        </authorList>
    </citation>
    <scope>NUCLEOTIDE SEQUENCE</scope>
    <source>
        <strain evidence="1">Berkeley</strain>
    </source>
</reference>
<dbReference type="EMBL" id="QTSX02005688">
    <property type="protein sequence ID" value="KAJ9059329.1"/>
    <property type="molecule type" value="Genomic_DNA"/>
</dbReference>
<evidence type="ECO:0000313" key="1">
    <source>
        <dbReference type="EMBL" id="KAJ9059329.1"/>
    </source>
</evidence>
<name>A0ACC2SAG2_9FUNG</name>
<dbReference type="Proteomes" id="UP001165960">
    <property type="component" value="Unassembled WGS sequence"/>
</dbReference>
<keyword evidence="2" id="KW-1185">Reference proteome</keyword>
<evidence type="ECO:0000313" key="2">
    <source>
        <dbReference type="Proteomes" id="UP001165960"/>
    </source>
</evidence>
<organism evidence="1 2">
    <name type="scientific">Entomophthora muscae</name>
    <dbReference type="NCBI Taxonomy" id="34485"/>
    <lineage>
        <taxon>Eukaryota</taxon>
        <taxon>Fungi</taxon>
        <taxon>Fungi incertae sedis</taxon>
        <taxon>Zoopagomycota</taxon>
        <taxon>Entomophthoromycotina</taxon>
        <taxon>Entomophthoromycetes</taxon>
        <taxon>Entomophthorales</taxon>
        <taxon>Entomophthoraceae</taxon>
        <taxon>Entomophthora</taxon>
    </lineage>
</organism>